<dbReference type="AlphaFoldDB" id="A0A9W6HU08"/>
<dbReference type="EMBL" id="BSET01000002">
    <property type="protein sequence ID" value="GLK02568.1"/>
    <property type="molecule type" value="Genomic_DNA"/>
</dbReference>
<feature type="region of interest" description="Disordered" evidence="1">
    <location>
        <begin position="27"/>
        <end position="55"/>
    </location>
</feature>
<gene>
    <name evidence="4" type="ORF">GCM10017596_22830</name>
</gene>
<dbReference type="Pfam" id="PF22504">
    <property type="entry name" value="DUF6993"/>
    <property type="match status" value="1"/>
</dbReference>
<dbReference type="PROSITE" id="PS51257">
    <property type="entry name" value="PROKAR_LIPOPROTEIN"/>
    <property type="match status" value="1"/>
</dbReference>
<evidence type="ECO:0000256" key="1">
    <source>
        <dbReference type="SAM" id="MobiDB-lite"/>
    </source>
</evidence>
<protein>
    <recommendedName>
        <fullName evidence="3">DUF6993 domain-containing protein</fullName>
    </recommendedName>
</protein>
<keyword evidence="2" id="KW-0732">Signal</keyword>
<feature type="domain" description="DUF6993" evidence="3">
    <location>
        <begin position="77"/>
        <end position="161"/>
    </location>
</feature>
<accession>A0A9W6HU08</accession>
<reference evidence="4" key="1">
    <citation type="journal article" date="2014" name="Int. J. Syst. Evol. Microbiol.">
        <title>Complete genome sequence of Corynebacterium casei LMG S-19264T (=DSM 44701T), isolated from a smear-ripened cheese.</title>
        <authorList>
            <consortium name="US DOE Joint Genome Institute (JGI-PGF)"/>
            <person name="Walter F."/>
            <person name="Albersmeier A."/>
            <person name="Kalinowski J."/>
            <person name="Ruckert C."/>
        </authorList>
    </citation>
    <scope>NUCLEOTIDE SEQUENCE</scope>
    <source>
        <strain evidence="4">VKM Ac-1958</strain>
    </source>
</reference>
<feature type="signal peptide" evidence="2">
    <location>
        <begin position="1"/>
        <end position="23"/>
    </location>
</feature>
<evidence type="ECO:0000313" key="5">
    <source>
        <dbReference type="Proteomes" id="UP001142325"/>
    </source>
</evidence>
<reference evidence="4" key="2">
    <citation type="submission" date="2023-01" db="EMBL/GenBank/DDBJ databases">
        <authorList>
            <person name="Sun Q."/>
            <person name="Evtushenko L."/>
        </authorList>
    </citation>
    <scope>NUCLEOTIDE SEQUENCE</scope>
    <source>
        <strain evidence="4">VKM Ac-1958</strain>
    </source>
</reference>
<dbReference type="InterPro" id="IPR054262">
    <property type="entry name" value="DUF6993"/>
</dbReference>
<proteinExistence type="predicted"/>
<organism evidence="4 5">
    <name type="scientific">Microbacterium keratanolyticum</name>
    <dbReference type="NCBI Taxonomy" id="67574"/>
    <lineage>
        <taxon>Bacteria</taxon>
        <taxon>Bacillati</taxon>
        <taxon>Actinomycetota</taxon>
        <taxon>Actinomycetes</taxon>
        <taxon>Micrococcales</taxon>
        <taxon>Microbacteriaceae</taxon>
        <taxon>Microbacterium</taxon>
    </lineage>
</organism>
<sequence>MRRRRPLSSVAVAAALMGTLVLAGCTSPEAPSTAPPSASVAPEASPSPSASEVTAAPALQPEGTAAQNLPFFTAVVQQVWTGPEPVSSRAYVDALTAAGFAREAMQVTPDTSTVGNPAESLQFSVRWGEKECLVGQVGPSTGEPVTTVMSQLAEGRCLVGETLPIDW</sequence>
<keyword evidence="5" id="KW-1185">Reference proteome</keyword>
<evidence type="ECO:0000259" key="3">
    <source>
        <dbReference type="Pfam" id="PF22504"/>
    </source>
</evidence>
<evidence type="ECO:0000256" key="2">
    <source>
        <dbReference type="SAM" id="SignalP"/>
    </source>
</evidence>
<evidence type="ECO:0000313" key="4">
    <source>
        <dbReference type="EMBL" id="GLK02568.1"/>
    </source>
</evidence>
<comment type="caution">
    <text evidence="4">The sequence shown here is derived from an EMBL/GenBank/DDBJ whole genome shotgun (WGS) entry which is preliminary data.</text>
</comment>
<feature type="chain" id="PRO_5040774899" description="DUF6993 domain-containing protein" evidence="2">
    <location>
        <begin position="24"/>
        <end position="167"/>
    </location>
</feature>
<dbReference type="Proteomes" id="UP001142325">
    <property type="component" value="Unassembled WGS sequence"/>
</dbReference>
<name>A0A9W6HU08_9MICO</name>